<sequence>MPKLVQNVPAIAFKIAALVAVGALAGCSLI</sequence>
<organism evidence="1 2">
    <name type="scientific">Pontivivens marinum</name>
    <dbReference type="NCBI Taxonomy" id="1690039"/>
    <lineage>
        <taxon>Bacteria</taxon>
        <taxon>Pseudomonadati</taxon>
        <taxon>Pseudomonadota</taxon>
        <taxon>Alphaproteobacteria</taxon>
        <taxon>Rhodobacterales</taxon>
        <taxon>Paracoccaceae</taxon>
        <taxon>Pontivivens</taxon>
    </lineage>
</organism>
<reference evidence="2" key="1">
    <citation type="submission" date="2017-09" db="EMBL/GenBank/DDBJ databases">
        <authorList>
            <person name="Varghese N."/>
            <person name="Submissions S."/>
        </authorList>
    </citation>
    <scope>NUCLEOTIDE SEQUENCE [LARGE SCALE GENOMIC DNA]</scope>
    <source>
        <strain evidence="2">C7</strain>
    </source>
</reference>
<dbReference type="AlphaFoldDB" id="A0A2C9CTZ6"/>
<keyword evidence="2" id="KW-1185">Reference proteome</keyword>
<protein>
    <recommendedName>
        <fullName evidence="3">Lipoprotein</fullName>
    </recommendedName>
</protein>
<evidence type="ECO:0008006" key="3">
    <source>
        <dbReference type="Google" id="ProtNLM"/>
    </source>
</evidence>
<dbReference type="PROSITE" id="PS51257">
    <property type="entry name" value="PROKAR_LIPOPROTEIN"/>
    <property type="match status" value="1"/>
</dbReference>
<gene>
    <name evidence="1" type="ORF">SAMN06273572_105166</name>
</gene>
<accession>A0A2C9CTZ6</accession>
<dbReference type="Proteomes" id="UP000220034">
    <property type="component" value="Unassembled WGS sequence"/>
</dbReference>
<evidence type="ECO:0000313" key="1">
    <source>
        <dbReference type="EMBL" id="SOH94742.1"/>
    </source>
</evidence>
<evidence type="ECO:0000313" key="2">
    <source>
        <dbReference type="Proteomes" id="UP000220034"/>
    </source>
</evidence>
<name>A0A2C9CTZ6_9RHOB</name>
<dbReference type="EMBL" id="OCTN01000005">
    <property type="protein sequence ID" value="SOH94742.1"/>
    <property type="molecule type" value="Genomic_DNA"/>
</dbReference>
<proteinExistence type="predicted"/>